<name>A0A5M3WZH6_9ACTN</name>
<keyword evidence="3" id="KW-1185">Reference proteome</keyword>
<dbReference type="Pfam" id="PF00356">
    <property type="entry name" value="LacI"/>
    <property type="match status" value="1"/>
</dbReference>
<dbReference type="PROSITE" id="PS50932">
    <property type="entry name" value="HTH_LACI_2"/>
    <property type="match status" value="1"/>
</dbReference>
<dbReference type="RefSeq" id="WP_425544309.1">
    <property type="nucleotide sequence ID" value="NZ_BAAAHL010000006.1"/>
</dbReference>
<dbReference type="AlphaFoldDB" id="A0A5M3WZH6"/>
<evidence type="ECO:0000313" key="3">
    <source>
        <dbReference type="Proteomes" id="UP000331127"/>
    </source>
</evidence>
<dbReference type="InterPro" id="IPR010982">
    <property type="entry name" value="Lambda_DNA-bd_dom_sf"/>
</dbReference>
<dbReference type="SUPFAM" id="SSF47413">
    <property type="entry name" value="lambda repressor-like DNA-binding domains"/>
    <property type="match status" value="1"/>
</dbReference>
<dbReference type="CDD" id="cd01392">
    <property type="entry name" value="HTH_LacI"/>
    <property type="match status" value="1"/>
</dbReference>
<dbReference type="InterPro" id="IPR000843">
    <property type="entry name" value="HTH_LacI"/>
</dbReference>
<evidence type="ECO:0000259" key="1">
    <source>
        <dbReference type="PROSITE" id="PS50932"/>
    </source>
</evidence>
<dbReference type="GO" id="GO:0006355">
    <property type="term" value="P:regulation of DNA-templated transcription"/>
    <property type="evidence" value="ECO:0007669"/>
    <property type="project" value="InterPro"/>
</dbReference>
<dbReference type="Gene3D" id="1.10.260.40">
    <property type="entry name" value="lambda repressor-like DNA-binding domains"/>
    <property type="match status" value="1"/>
</dbReference>
<comment type="caution">
    <text evidence="2">The sequence shown here is derived from an EMBL/GenBank/DDBJ whole genome shotgun (WGS) entry which is preliminary data.</text>
</comment>
<dbReference type="Proteomes" id="UP000331127">
    <property type="component" value="Unassembled WGS sequence"/>
</dbReference>
<feature type="domain" description="HTH lacI-type" evidence="1">
    <location>
        <begin position="1"/>
        <end position="31"/>
    </location>
</feature>
<dbReference type="EMBL" id="BLAE01000045">
    <property type="protein sequence ID" value="GES13299.1"/>
    <property type="molecule type" value="Genomic_DNA"/>
</dbReference>
<gene>
    <name evidence="2" type="ORF">Amac_068960</name>
</gene>
<evidence type="ECO:0000313" key="2">
    <source>
        <dbReference type="EMBL" id="GES13299.1"/>
    </source>
</evidence>
<organism evidence="2 3">
    <name type="scientific">Acrocarpospora macrocephala</name>
    <dbReference type="NCBI Taxonomy" id="150177"/>
    <lineage>
        <taxon>Bacteria</taxon>
        <taxon>Bacillati</taxon>
        <taxon>Actinomycetota</taxon>
        <taxon>Actinomycetes</taxon>
        <taxon>Streptosporangiales</taxon>
        <taxon>Streptosporangiaceae</taxon>
        <taxon>Acrocarpospora</taxon>
    </lineage>
</organism>
<proteinExistence type="predicted"/>
<reference evidence="2 3" key="1">
    <citation type="submission" date="2019-10" db="EMBL/GenBank/DDBJ databases">
        <title>Whole genome shotgun sequence of Acrocarpospora macrocephala NBRC 16266.</title>
        <authorList>
            <person name="Ichikawa N."/>
            <person name="Kimura A."/>
            <person name="Kitahashi Y."/>
            <person name="Komaki H."/>
            <person name="Oguchi A."/>
        </authorList>
    </citation>
    <scope>NUCLEOTIDE SEQUENCE [LARGE SCALE GENOMIC DNA]</scope>
    <source>
        <strain evidence="2 3">NBRC 16266</strain>
    </source>
</reference>
<protein>
    <recommendedName>
        <fullName evidence="1">HTH lacI-type domain-containing protein</fullName>
    </recommendedName>
</protein>
<dbReference type="GO" id="GO:0003677">
    <property type="term" value="F:DNA binding"/>
    <property type="evidence" value="ECO:0007669"/>
    <property type="project" value="InterPro"/>
</dbReference>
<accession>A0A5M3WZH6</accession>
<sequence length="62" mass="6838">MSIATVSRALRGTGPVAAKTRERVLRAVEELMCHAPVDEHHTLLVMMRYSPVDKSSGALDLY</sequence>